<feature type="compositionally biased region" description="Basic and acidic residues" evidence="1">
    <location>
        <begin position="284"/>
        <end position="296"/>
    </location>
</feature>
<dbReference type="AlphaFoldDB" id="A0A0B7BKX7"/>
<feature type="region of interest" description="Disordered" evidence="1">
    <location>
        <begin position="150"/>
        <end position="170"/>
    </location>
</feature>
<feature type="region of interest" description="Disordered" evidence="1">
    <location>
        <begin position="82"/>
        <end position="131"/>
    </location>
</feature>
<feature type="compositionally biased region" description="Acidic residues" evidence="1">
    <location>
        <begin position="96"/>
        <end position="119"/>
    </location>
</feature>
<feature type="compositionally biased region" description="Basic and acidic residues" evidence="1">
    <location>
        <begin position="266"/>
        <end position="276"/>
    </location>
</feature>
<feature type="compositionally biased region" description="Acidic residues" evidence="1">
    <location>
        <begin position="297"/>
        <end position="320"/>
    </location>
</feature>
<evidence type="ECO:0000313" key="2">
    <source>
        <dbReference type="EMBL" id="CEK92991.1"/>
    </source>
</evidence>
<feature type="non-terminal residue" evidence="2">
    <location>
        <position position="811"/>
    </location>
</feature>
<protein>
    <submittedName>
        <fullName evidence="2">Uncharacterized protein</fullName>
    </submittedName>
</protein>
<evidence type="ECO:0000256" key="1">
    <source>
        <dbReference type="SAM" id="MobiDB-lite"/>
    </source>
</evidence>
<dbReference type="EMBL" id="HACG01046126">
    <property type="protein sequence ID" value="CEK92991.1"/>
    <property type="molecule type" value="Transcribed_RNA"/>
</dbReference>
<reference evidence="2" key="1">
    <citation type="submission" date="2014-12" db="EMBL/GenBank/DDBJ databases">
        <title>Insight into the proteome of Arion vulgaris.</title>
        <authorList>
            <person name="Aradska J."/>
            <person name="Bulat T."/>
            <person name="Smidak R."/>
            <person name="Sarate P."/>
            <person name="Gangsoo J."/>
            <person name="Sialana F."/>
            <person name="Bilban M."/>
            <person name="Lubec G."/>
        </authorList>
    </citation>
    <scope>NUCLEOTIDE SEQUENCE</scope>
    <source>
        <tissue evidence="2">Skin</tissue>
    </source>
</reference>
<proteinExistence type="predicted"/>
<feature type="compositionally biased region" description="Acidic residues" evidence="1">
    <location>
        <begin position="333"/>
        <end position="357"/>
    </location>
</feature>
<feature type="compositionally biased region" description="Basic and acidic residues" evidence="1">
    <location>
        <begin position="82"/>
        <end position="95"/>
    </location>
</feature>
<organism evidence="2">
    <name type="scientific">Arion vulgaris</name>
    <dbReference type="NCBI Taxonomy" id="1028688"/>
    <lineage>
        <taxon>Eukaryota</taxon>
        <taxon>Metazoa</taxon>
        <taxon>Spiralia</taxon>
        <taxon>Lophotrochozoa</taxon>
        <taxon>Mollusca</taxon>
        <taxon>Gastropoda</taxon>
        <taxon>Heterobranchia</taxon>
        <taxon>Euthyneura</taxon>
        <taxon>Panpulmonata</taxon>
        <taxon>Eupulmonata</taxon>
        <taxon>Stylommatophora</taxon>
        <taxon>Helicina</taxon>
        <taxon>Arionoidea</taxon>
        <taxon>Arionidae</taxon>
        <taxon>Arion</taxon>
    </lineage>
</organism>
<feature type="non-terminal residue" evidence="2">
    <location>
        <position position="1"/>
    </location>
</feature>
<feature type="region of interest" description="Disordered" evidence="1">
    <location>
        <begin position="388"/>
        <end position="410"/>
    </location>
</feature>
<name>A0A0B7BKX7_9EUPU</name>
<gene>
    <name evidence="2" type="primary">ORF191402</name>
</gene>
<feature type="region of interest" description="Disordered" evidence="1">
    <location>
        <begin position="238"/>
        <end position="358"/>
    </location>
</feature>
<accession>A0A0B7BKX7</accession>
<sequence length="811" mass="92868">EDQVVSEEQIISEDQVLSEDLLVSEDEVVLEDQVVSDDQVISEDQVVSEDPVVLEDQVVSEDQVVLDAQAVSDQVVLDDQAVSDKKLDDIGKDSKEDEDGQYEDDWEEEDEDDFNETEEGDVKKDENDSLIEDENTTLLKLRTFNDSDVAKSQYMPDNDVASVENQDDYSVQDNIVDDKEIFRTPEQEIIVSAIVDREEQEICLSKSVSLVDEVGNTDKENETYDKLEKVESVGEIFEEKGEECLTSDEGDREQHVSVYEQVPVEQEYKAQELLDKDNDDIDTSSEKDDSSVKYIEEIETETDEDDVKDEEVEEDMEVEISTDTLEANKFSEAYEEEEDEREEEGEEEDEREEDEKENEYITLHTKEQIIVNYLPNTFNKTETRSFDTIAGDQSRNEDTDTRNQVSSLVSDTEREIAHSINIKKSELYHKRFYMKTNTTTDYDLDSLQESDAYPEEWMMPVIQDSSYKHLQEGSLTETHNMILIDSTTSDSAQFQTTEIEDSNQFLFVPEQEARNITVSYFDRVSFQKSALGLDDKSLLEDDSYPNEWMMPVIEQNVLYMNSQSGNDFKEMDETGGEFTSPFSEVGILIDSCTQQEQDKADQLDHSVNDEDQQQILKIRETNLTTQATTEIQFDEGLMPSQLDDSAFGTNENLEDIMDSEASVNEAESLQESEAYTDDMMIVVSQAASTETLATPDDVQETVFITTDAEFQNKDMCATASQQITSSETDTSLSRVKDHDEEIDQWQETEEPETPKAYLVDDPFIVDRAKSLQPLHDEYTKNVLKQHDKLENTFDVSEEHTNITDLHDTENT</sequence>